<evidence type="ECO:0000256" key="1">
    <source>
        <dbReference type="SAM" id="MobiDB-lite"/>
    </source>
</evidence>
<dbReference type="InterPro" id="IPR012292">
    <property type="entry name" value="Globin/Proto"/>
</dbReference>
<comment type="caution">
    <text evidence="2">The sequence shown here is derived from an EMBL/GenBank/DDBJ whole genome shotgun (WGS) entry which is preliminary data.</text>
</comment>
<dbReference type="Gene3D" id="1.10.490.10">
    <property type="entry name" value="Globins"/>
    <property type="match status" value="1"/>
</dbReference>
<dbReference type="Proteomes" id="UP001148932">
    <property type="component" value="Unassembled WGS sequence"/>
</dbReference>
<proteinExistence type="predicted"/>
<evidence type="ECO:0000313" key="2">
    <source>
        <dbReference type="EMBL" id="MDD2179651.1"/>
    </source>
</evidence>
<accession>A0ABT5S126</accession>
<evidence type="ECO:0000313" key="3">
    <source>
        <dbReference type="Proteomes" id="UP001148932"/>
    </source>
</evidence>
<dbReference type="InterPro" id="IPR009050">
    <property type="entry name" value="Globin-like_sf"/>
</dbReference>
<name>A0ABT5S126_9BURK</name>
<feature type="compositionally biased region" description="Gly residues" evidence="1">
    <location>
        <begin position="150"/>
        <end position="159"/>
    </location>
</feature>
<gene>
    <name evidence="2" type="ORF">OIN59_19605</name>
</gene>
<dbReference type="RefSeq" id="WP_274112985.1">
    <property type="nucleotide sequence ID" value="NZ_JAPCKI010000014.1"/>
</dbReference>
<dbReference type="SUPFAM" id="SSF46458">
    <property type="entry name" value="Globin-like"/>
    <property type="match status" value="1"/>
</dbReference>
<reference evidence="2" key="1">
    <citation type="submission" date="2022-10" db="EMBL/GenBank/DDBJ databases">
        <title>Description of microaerobic benzene degrading bacteria.</title>
        <authorList>
            <person name="Bedics A."/>
            <person name="Tancsics A."/>
            <person name="Banerjee S."/>
        </authorList>
    </citation>
    <scope>NUCLEOTIDE SEQUENCE</scope>
    <source>
        <strain evidence="2">D2M1</strain>
    </source>
</reference>
<dbReference type="EMBL" id="JAPCKI010000014">
    <property type="protein sequence ID" value="MDD2179651.1"/>
    <property type="molecule type" value="Genomic_DNA"/>
</dbReference>
<feature type="region of interest" description="Disordered" evidence="1">
    <location>
        <begin position="137"/>
        <end position="159"/>
    </location>
</feature>
<protein>
    <submittedName>
        <fullName evidence="2">Group III truncated hemoglobin</fullName>
    </submittedName>
</protein>
<dbReference type="CDD" id="cd08916">
    <property type="entry name" value="TrHb3_P"/>
    <property type="match status" value="1"/>
</dbReference>
<organism evidence="2 3">
    <name type="scientific">Acidovorax benzenivorans</name>
    <dbReference type="NCBI Taxonomy" id="2987520"/>
    <lineage>
        <taxon>Bacteria</taxon>
        <taxon>Pseudomonadati</taxon>
        <taxon>Pseudomonadota</taxon>
        <taxon>Betaproteobacteria</taxon>
        <taxon>Burkholderiales</taxon>
        <taxon>Comamonadaceae</taxon>
        <taxon>Acidovorax</taxon>
    </lineage>
</organism>
<sequence>MTLPTTSIEGPGADTPPSVESITLLVHGFYGDVRRDPLLGPVFEKALHGQWDAHLQRLVDFWSTVALGTRSFKGDVFGKHMALEGVTPAHFAAWVGLWQQHTNRLFAPDVAHDLQVAAHGIARNLFRGYFSKDPAFAQPREEHDGHGPQHHGGGETQQG</sequence>
<keyword evidence="3" id="KW-1185">Reference proteome</keyword>